<protein>
    <submittedName>
        <fullName evidence="1">Uncharacterized protein</fullName>
    </submittedName>
</protein>
<proteinExistence type="predicted"/>
<dbReference type="STRING" id="649747.HMPREF0083_02116"/>
<accession>U1YCD1</accession>
<name>U1YCD1_ANEAE</name>
<gene>
    <name evidence="1" type="ORF">HMPREF0083_02116</name>
</gene>
<comment type="caution">
    <text evidence="1">The sequence shown here is derived from an EMBL/GenBank/DDBJ whole genome shotgun (WGS) entry which is preliminary data.</text>
</comment>
<reference evidence="1 2" key="1">
    <citation type="submission" date="2013-08" db="EMBL/GenBank/DDBJ databases">
        <authorList>
            <person name="Weinstock G."/>
            <person name="Sodergren E."/>
            <person name="Wylie T."/>
            <person name="Fulton L."/>
            <person name="Fulton R."/>
            <person name="Fronick C."/>
            <person name="O'Laughlin M."/>
            <person name="Godfrey J."/>
            <person name="Miner T."/>
            <person name="Herter B."/>
            <person name="Appelbaum E."/>
            <person name="Cordes M."/>
            <person name="Lek S."/>
            <person name="Wollam A."/>
            <person name="Pepin K.H."/>
            <person name="Palsikar V.B."/>
            <person name="Mitreva M."/>
            <person name="Wilson R.K."/>
        </authorList>
    </citation>
    <scope>NUCLEOTIDE SEQUENCE [LARGE SCALE GENOMIC DNA]</scope>
    <source>
        <strain evidence="1 2">ATCC 12856</strain>
    </source>
</reference>
<dbReference type="PATRIC" id="fig|649747.3.peg.1915"/>
<organism evidence="1 2">
    <name type="scientific">Aneurinibacillus aneurinilyticus ATCC 12856</name>
    <dbReference type="NCBI Taxonomy" id="649747"/>
    <lineage>
        <taxon>Bacteria</taxon>
        <taxon>Bacillati</taxon>
        <taxon>Bacillota</taxon>
        <taxon>Bacilli</taxon>
        <taxon>Bacillales</taxon>
        <taxon>Paenibacillaceae</taxon>
        <taxon>Aneurinibacillus group</taxon>
        <taxon>Aneurinibacillus</taxon>
    </lineage>
</organism>
<keyword evidence="2" id="KW-1185">Reference proteome</keyword>
<dbReference type="Proteomes" id="UP000016511">
    <property type="component" value="Unassembled WGS sequence"/>
</dbReference>
<dbReference type="GeneID" id="92838574"/>
<dbReference type="RefSeq" id="WP_021620751.1">
    <property type="nucleotide sequence ID" value="NZ_KE952749.1"/>
</dbReference>
<dbReference type="HOGENOM" id="CLU_200204_0_0_9"/>
<dbReference type="AlphaFoldDB" id="U1YCD1"/>
<sequence>MNHITTADDFPTVIDAMRFHSTEIDRVAQLPLPEKLQELDNLETFALSIVARIEREKGGRENARENCPCTLVPR</sequence>
<evidence type="ECO:0000313" key="1">
    <source>
        <dbReference type="EMBL" id="ERI09752.1"/>
    </source>
</evidence>
<dbReference type="EMBL" id="AWSJ01000137">
    <property type="protein sequence ID" value="ERI09752.1"/>
    <property type="molecule type" value="Genomic_DNA"/>
</dbReference>
<evidence type="ECO:0000313" key="2">
    <source>
        <dbReference type="Proteomes" id="UP000016511"/>
    </source>
</evidence>